<dbReference type="RefSeq" id="WP_134907198.1">
    <property type="nucleotide sequence ID" value="NZ_JAJAOX010000246.1"/>
</dbReference>
<reference evidence="1 2" key="1">
    <citation type="journal article" date="2018" name="Front. Microbiol.">
        <title>Comparative Genomics of the Herbivore Gut Symbiont Lactobacillus reuteri Reveals Genetic Diversity and Lifestyle Adaptation.</title>
        <authorList>
            <person name="Zhao J."/>
        </authorList>
    </citation>
    <scope>NUCLEOTIDE SEQUENCE [LARGE SCALE GENOMIC DNA]</scope>
    <source>
        <strain evidence="1 2">LR12</strain>
    </source>
</reference>
<dbReference type="AlphaFoldDB" id="A0A317GHY7"/>
<sequence length="124" mass="14170">MNVEEYLYIYFSVIAKAVELYPTSDKDVVYQLSASDKKFYDIVQRVGEEHMALQLRQLFIELANNGIFKGTVTKQVVIINAVTPLGYSILEASKKPTFWQKIKKAAPKWAANSLTNFLIAYLTR</sequence>
<evidence type="ECO:0000313" key="1">
    <source>
        <dbReference type="EMBL" id="PWT47898.1"/>
    </source>
</evidence>
<comment type="caution">
    <text evidence="1">The sequence shown here is derived from an EMBL/GenBank/DDBJ whole genome shotgun (WGS) entry which is preliminary data.</text>
</comment>
<evidence type="ECO:0000313" key="2">
    <source>
        <dbReference type="Proteomes" id="UP000245866"/>
    </source>
</evidence>
<name>A0A317GHY7_LIMRT</name>
<dbReference type="Proteomes" id="UP000245866">
    <property type="component" value="Unassembled WGS sequence"/>
</dbReference>
<proteinExistence type="predicted"/>
<dbReference type="EMBL" id="QGHS01000032">
    <property type="protein sequence ID" value="PWT47898.1"/>
    <property type="molecule type" value="Genomic_DNA"/>
</dbReference>
<protein>
    <submittedName>
        <fullName evidence="1">Uncharacterized protein</fullName>
    </submittedName>
</protein>
<organism evidence="1 2">
    <name type="scientific">Limosilactobacillus reuteri</name>
    <name type="common">Lactobacillus reuteri</name>
    <dbReference type="NCBI Taxonomy" id="1598"/>
    <lineage>
        <taxon>Bacteria</taxon>
        <taxon>Bacillati</taxon>
        <taxon>Bacillota</taxon>
        <taxon>Bacilli</taxon>
        <taxon>Lactobacillales</taxon>
        <taxon>Lactobacillaceae</taxon>
        <taxon>Limosilactobacillus</taxon>
    </lineage>
</organism>
<gene>
    <name evidence="1" type="ORF">DKZ23_03915</name>
</gene>
<accession>A0A317GHY7</accession>